<dbReference type="Gene3D" id="1.10.286.70">
    <property type="entry name" value="Get5 dimerization domain"/>
    <property type="match status" value="1"/>
</dbReference>
<dbReference type="OrthoDB" id="5366541at2759"/>
<comment type="subcellular location">
    <subcellularLocation>
        <location evidence="1">Cytoplasm</location>
        <location evidence="1">Cytosol</location>
    </subcellularLocation>
</comment>
<dbReference type="EMBL" id="JAPEUR010000181">
    <property type="protein sequence ID" value="KAJ4316427.1"/>
    <property type="molecule type" value="Genomic_DNA"/>
</dbReference>
<proteinExistence type="predicted"/>
<comment type="caution">
    <text evidence="4">The sequence shown here is derived from an EMBL/GenBank/DDBJ whole genome shotgun (WGS) entry which is preliminary data.</text>
</comment>
<feature type="domain" description="Ubiquitin-like" evidence="3">
    <location>
        <begin position="61"/>
        <end position="139"/>
    </location>
</feature>
<accession>A0A9W9BN67</accession>
<dbReference type="GO" id="GO:0006620">
    <property type="term" value="P:post-translational protein targeting to endoplasmic reticulum membrane"/>
    <property type="evidence" value="ECO:0007669"/>
    <property type="project" value="InterPro"/>
</dbReference>
<dbReference type="PANTHER" id="PTHR46555">
    <property type="entry name" value="UBIQUITIN-LIKE PROTEIN 4A"/>
    <property type="match status" value="1"/>
</dbReference>
<dbReference type="GO" id="GO:0005829">
    <property type="term" value="C:cytosol"/>
    <property type="evidence" value="ECO:0007669"/>
    <property type="project" value="UniProtKB-SubCell"/>
</dbReference>
<dbReference type="InterPro" id="IPR047154">
    <property type="entry name" value="UBL4A-like"/>
</dbReference>
<dbReference type="PROSITE" id="PS50053">
    <property type="entry name" value="UBIQUITIN_2"/>
    <property type="match status" value="1"/>
</dbReference>
<evidence type="ECO:0000313" key="4">
    <source>
        <dbReference type="EMBL" id="KAJ4316427.1"/>
    </source>
</evidence>
<dbReference type="CDD" id="cd17039">
    <property type="entry name" value="Ubl_ubiquitin_like"/>
    <property type="match status" value="1"/>
</dbReference>
<dbReference type="Pfam" id="PF12754">
    <property type="entry name" value="Get5_N"/>
    <property type="match status" value="1"/>
</dbReference>
<dbReference type="Proteomes" id="UP001140502">
    <property type="component" value="Unassembled WGS sequence"/>
</dbReference>
<organism evidence="4 5">
    <name type="scientific">Fusarium piperis</name>
    <dbReference type="NCBI Taxonomy" id="1435070"/>
    <lineage>
        <taxon>Eukaryota</taxon>
        <taxon>Fungi</taxon>
        <taxon>Dikarya</taxon>
        <taxon>Ascomycota</taxon>
        <taxon>Pezizomycotina</taxon>
        <taxon>Sordariomycetes</taxon>
        <taxon>Hypocreomycetidae</taxon>
        <taxon>Hypocreales</taxon>
        <taxon>Nectriaceae</taxon>
        <taxon>Fusarium</taxon>
        <taxon>Fusarium solani species complex</taxon>
    </lineage>
</organism>
<dbReference type="Gene3D" id="3.10.20.90">
    <property type="entry name" value="Phosphatidylinositol 3-kinase Catalytic Subunit, Chain A, domain 1"/>
    <property type="match status" value="1"/>
</dbReference>
<dbReference type="InterPro" id="IPR024737">
    <property type="entry name" value="Get5_N"/>
</dbReference>
<evidence type="ECO:0000256" key="1">
    <source>
        <dbReference type="ARBA" id="ARBA00004514"/>
    </source>
</evidence>
<keyword evidence="5" id="KW-1185">Reference proteome</keyword>
<dbReference type="InterPro" id="IPR049256">
    <property type="entry name" value="Get5_C"/>
</dbReference>
<dbReference type="PANTHER" id="PTHR46555:SF1">
    <property type="entry name" value="UBIQUITIN-LIKE PROTEIN 4A"/>
    <property type="match status" value="1"/>
</dbReference>
<keyword evidence="2" id="KW-0963">Cytoplasm</keyword>
<dbReference type="InterPro" id="IPR000626">
    <property type="entry name" value="Ubiquitin-like_dom"/>
</dbReference>
<gene>
    <name evidence="4" type="ORF">N0V84_007865</name>
</gene>
<dbReference type="Pfam" id="PF17183">
    <property type="entry name" value="Get5_C"/>
    <property type="match status" value="1"/>
</dbReference>
<name>A0A9W9BN67_9HYPO</name>
<evidence type="ECO:0000313" key="5">
    <source>
        <dbReference type="Proteomes" id="UP001140502"/>
    </source>
</evidence>
<protein>
    <recommendedName>
        <fullName evidence="3">Ubiquitin-like domain-containing protein</fullName>
    </recommendedName>
</protein>
<evidence type="ECO:0000259" key="3">
    <source>
        <dbReference type="PROSITE" id="PS50053"/>
    </source>
</evidence>
<reference evidence="4" key="1">
    <citation type="submission" date="2022-10" db="EMBL/GenBank/DDBJ databases">
        <title>Tapping the CABI collections for fungal endophytes: first genome assemblies for Collariella, Neodidymelliopsis, Ascochyta clinopodiicola, Didymella pomorum, Didymosphaeria variabile, Neocosmospora piperis and Neocucurbitaria cava.</title>
        <authorList>
            <person name="Hill R."/>
        </authorList>
    </citation>
    <scope>NUCLEOTIDE SEQUENCE</scope>
    <source>
        <strain evidence="4">IMI 366586</strain>
    </source>
</reference>
<evidence type="ECO:0000256" key="2">
    <source>
        <dbReference type="ARBA" id="ARBA00022490"/>
    </source>
</evidence>
<dbReference type="InterPro" id="IPR029071">
    <property type="entry name" value="Ubiquitin-like_domsf"/>
</dbReference>
<sequence>MSETAFAQTFLGSLQSRPLRLSADHVEDPKTFPARSPYIIPRMPKAMSKPTHLAPGSERSVTVSLKSLRNPPLSIKLTSQPLDTSVLDIKSNVQKQTRIPVAKMKLLHNKKPVPDSKILKDLLGDTDMSIEFTVMVIGGAAATPPEEPEEPEAAPEVLPTGKEALETEEFWSDLKGFLMQRLKDETQAEELSGLFRSSWQSSQASP</sequence>
<dbReference type="AlphaFoldDB" id="A0A9W9BN67"/>
<dbReference type="SUPFAM" id="SSF54236">
    <property type="entry name" value="Ubiquitin-like"/>
    <property type="match status" value="1"/>
</dbReference>